<evidence type="ECO:0000256" key="3">
    <source>
        <dbReference type="ARBA" id="ARBA00009109"/>
    </source>
</evidence>
<keyword evidence="14" id="KW-0966">Cell projection</keyword>
<feature type="compositionally biased region" description="Basic and acidic residues" evidence="20">
    <location>
        <begin position="1906"/>
        <end position="1934"/>
    </location>
</feature>
<evidence type="ECO:0000256" key="2">
    <source>
        <dbReference type="ARBA" id="ARBA00004245"/>
    </source>
</evidence>
<keyword evidence="9" id="KW-0965">Cell junction</keyword>
<feature type="domain" description="Calponin-homology (CH)" evidence="22">
    <location>
        <begin position="158"/>
        <end position="263"/>
    </location>
</feature>
<evidence type="ECO:0000256" key="11">
    <source>
        <dbReference type="ARBA" id="ARBA00023054"/>
    </source>
</evidence>
<dbReference type="GO" id="GO:0045104">
    <property type="term" value="P:intermediate filament cytoskeleton organization"/>
    <property type="evidence" value="ECO:0007669"/>
    <property type="project" value="InterPro"/>
</dbReference>
<sequence>MEPSGSLFPSLVVVGHVVTLAAVWHWRRGRRWAQDEQDERDRVQKKTFTKWVNKHLIKAQRHISDLYEDLRDGHNLISLLEVLSGDSLPREKGRMRFHKLQNVQIALDYLRHRQVKLVNIRNDDIADGNPKLTLGLIWTIILHFQISDIQVSGQSEDMTAKEKLLLWSQRMVEGYQGLRCDNFTSSWRDGRLFNAIIHRHKPMLIDMNKVYRQTNLENLDQAFSVAERDLGVTRLLDPEDVDVPQPDEKSIITYVSSLYDAMPRVPDVQDGVRANELQLRWQEYRELVLLLLQWIRHHTAAFEERRFPSSFEEIEILWSQFLKFKEMELPAKEADKNRSKGIYQSLEGAVQAGQLKVPPGYHPLDVEKEWGKLHVAILEREKQLRSEFERLECLQRIVTKLQMEAGLCEEQLNQADTLLQSDVRLLAAGKVPQRAGEVERDLDKADSMIRLLFNDVQTLKDGRHPQGEQMYRRVYRLHERLVAIRTEYNLRLKAGVAAPATQVTQVTLQSVQRRPELEDSTLRYLQDLLAWVEENQHRVDGAEWGVDLPSVEAQLGSHRGLHQSIEEFRAKIERARSDEGQLSPATRGAYRDCLGRLDLQYAKLLNSSKARLRSLESLHSFVAAATKELMWLNEKEEEEVGFDWSDRNTNMTAKKESYSALMRELELKEKKIKELQSAGDRLLREDHPARPTVESFQAALQTQWSWMLQLCCCIEAHLKENAAYFQFFSDVREAEGQLQKLQEALRRKYSCDRSATVTRLEDLLQDAQDEKEQLNEYKGHLSGLAKRAKAIVQLKPRHPAHPMRSRLPLLAVCDYKQVEVTVHKGDECQLVGPAQPSHWKVLSSSGSEAAVPSVCFLVPPPNQEAQEAVTRLEAQHQALVTLWHQLHVDMKSLLAWQSLRRDVQLIRSWSLATFRTLKPEEQRQALHSLELHYQAFLRDSQDAGGFGPEDRLMAEREYGSCSHHYQQLLQSLEQGAQEESRCQRCISELKDIRLQLEACETRTVHRLRLPLDKEPARECAQRIAEQQKAQAEVEGLGKGVARLSAEAEKVLALPEPSPAAPTLRSELELTLGKLEQVRSLSAIYLEKLKTISLVIHSTQGAEEVLRAHEEQLKEAQAVPATLPELEATKASLKKLRSQAEAQQPVFDALRDELRGAQEVGERLQQRHGERDVEVERWRERVAQLLERWQAVLAQTDVRQRELEQLGRQLRYYRESADPLGAWLQDARQRQEQIQAVPLANSQAVREQLRQEKALLEEIERHGEKVEECQRFAKQYINAIKDYELQLVTYKAQLEPVASPAKKPKVQSGSESVIQEYVDLRTRYSELTTLTSQYIKFISETLRRMEEEERLAEQQRAEERERLAEVEAALEKQRQLAEAHAQAKAQAEREAKELQQRMQEEVVRREEAAVDAQQQKRSIQEELQQLRQSSEAEIQAKARQAEAAERSRLRIEEEIRVVRLQLEATERQRGGSRRQVEEAERLKQSAEEQAQARAQAQAAAEKLRKEAEQEAARRAQAEQAALRQKQAADAEMEKHKKFAEQTLRQKAQVEQELTTLRLQLEETDHQKNLLDEELQRLKAEATEAARQRSQVEEELFSVRVQMEELSKLKARIEAENRALILRDKDNTQRFLQEEAEKMKQVAEEAARLSVAAQEAARLRQLAEEDLAQQRALAEKMLKEKMQAVQEATRLKAEAELLQQQKELAQEQARRLQEDKEQMAQQLAEETQGFQRTLEAERQRQLEMSAEAERLKLRMAEMSRAQARAEEDAQRFRKQAEEIGEKLHRTELATQEKVTLVQTLEIQRQQSDHDAERLREAIAELEREKEKLQQEAKLLQLKSEEMQTVQQEQLLQETQALQQSFLSEKDSLLQRERFIEQEKAKLEQLFQDEVAKAQQLRKEQQRQQEQMEQERQRLVASMEEARRRQREAEEGVRRKQEELQQLEQQRRQQEELLAEENQRLREQLQRLEEEHRAALAHSEEVTASQVAATKTLPNGRDALDGPATEAEPEHSFDGLRQKVPAQRLQEAGILSVEELQRLAQGHTTVDELARREDVRHYLQGHSSIAGLLLKPTNEKLSVYTALQRQLLSPGTALILLEAQAASGFLLDPVRNRRLTVNEAVKEGVVGPELHHKLLSAERAVTGYKDPYTGQQISLFQAMQKDLIVREHGIRLLEAQIATGGIIDPVHSHRVPVDVAYRRGYFDEEMNRVLADPSDDTKGFFDPNTHENLTYLQLLERCVEDPETGLRLLPLTDKAAKGRELVYTDSEARDVFEKATVSAPFGKFQGKTVTIWEIINSEYFTAEQRRDLLRQFRTGRITVEKIIKIIITVVEEQEQKGQLCFEGLRSLVPAAELLESRVIDRELYHQLQQGERSVREVAEVDTVRRALRGANVIAGVWLEEAGQRLSIYDALKKDLLPSDVAVALLEAQAGTGHIIDPSTSARLTVDEAVRAGLVGPEFHEKLLSAEKAVTGYRDPYTGQSVSLFQALKKGLIPREQGLRLLDAQLSTGGVVDPSKSHRVPLDVACARGFLDEETSRALSAPRADAKAYCDPSTGEPVTYSELQQRCRPDQLTGLSLLPLSEKAARARQEELYSELQARETFEKTPVDVPVGGFKGRTVTVWELISSEYFTAEQRQELLRQFRTGKVTVEKVIKILITIVEEVETLRQERLSFSGLRAPVPASELLASRVLSRAQFEQLKDGKTTVKDLSELDSVRTLLQGSGCLAGIYLEDTKEKVSIYEAMRRGLLRPSTAALLLEAQAATGFLVDPVRNQRLYVHEAVKAGVVGPELHEQLLSAEKAVTGYRDPYSGSTISLFQAMQKGLVLRQHGIRLLEAQIATGGIIDPVHSHRVPVDVAYQRGYFNEEMNRVLADPSDDTKGFFDPNTHENLTYRQLLERCVEDPETGLRLLPLKGAEKAEVVETTQVYTEEETRRAFEETQIDIPGSGSHGGSTMSLWEVMQSDLIPEEQRAQLMADFQAGRVTKERMIIIIIEIIEKTEIIRQQGLASYDYVRRRLTAEDLYEARIISLETYNLLREGTRSLREALEAESAWRYLYGTGCVAGVYLPGSRQTLSIYQALKKGLLSAEVARLLLEAQAATGFLLDPVKGQRLTVDEAVRKGLVGPELHDRLLSAERAVTGYRDPYTEQTISLFQAMKKELIPTEEALRLLDAQLATGGIVDPRLGFHLPLEVAYQRGYLNKETHDQLSEPSEVRSYVDPSTDERLSYTQLLRRCRRDDSTGQLLLPLSDARKLTFRGLRKQITVEELVRSQVMDEATALQLREGLTSIEEVTKNLQKFLEGTSCIAGVFVDATKERLSVYQAMKKGIIRPGTAFELLEAQAATGYVIDPIKGLKLTVEEAVRMGIVGPEFKDKLLSAERAVTGYKDPYSGKLISLFQAMKKGLILKDHGIRLLEAQIATGGIIDPEESHRLPVEVAYKRGLFDEEMNEILTDPSDDTKGFFDPNTEENLTYLQLMERCITDPQTGLCLLPLKEKKRERKTSSKSSVRKRRVVIVDPETGKEMSVYEAYRKGLIDHQTYLELSEQECEWEEITISSSDGVVKSMIIDRRSGRQYDIDDAIAKNLIDRSALDQYRAGTLSITEFADMLSGNASGFRSRSSSVGSSSSYPISPAVSRTQLASWSDPTEETGPVAGILDTETLEKVSITEAMHRNLVDNITGQRLLEAQACTGGIIDPSTGERFPVTDAVNKGLVDKIMVDRINLAQKAFCGFEDPRTKTKMSAAQALKKGWLYYEAGQRFLEVQYLTGGLIEPDTPGRVPLDEALQRGTVDARTAQKLRDVGAYSKYLTCPKTKLKISYKDALDRSMVEEGTGLRLLEAAAQSSKGYYSPYSVSGSGSTAGSRTGSRTGSRAGSRRGSFDATGSGFSMTFSSSSYSSSGYGRRYASGSSASVGGPESAVA</sequence>
<dbReference type="GO" id="GO:0030056">
    <property type="term" value="C:hemidesmosome"/>
    <property type="evidence" value="ECO:0007669"/>
    <property type="project" value="UniProtKB-SubCell"/>
</dbReference>
<dbReference type="FunFam" id="1.10.418.10:FF:000029">
    <property type="entry name" value="plectin isoform X2"/>
    <property type="match status" value="1"/>
</dbReference>
<dbReference type="Pfam" id="PF21097">
    <property type="entry name" value="SR_plectin_7"/>
    <property type="match status" value="1"/>
</dbReference>
<dbReference type="InterPro" id="IPR049538">
    <property type="entry name" value="PCN-like_spectrin-like_rpt"/>
</dbReference>
<dbReference type="SUPFAM" id="SSF47576">
    <property type="entry name" value="Calponin-homology domain, CH-domain"/>
    <property type="match status" value="1"/>
</dbReference>
<dbReference type="PROSITE" id="PS00020">
    <property type="entry name" value="ACTININ_2"/>
    <property type="match status" value="1"/>
</dbReference>
<dbReference type="PROSITE" id="PS00019">
    <property type="entry name" value="ACTININ_1"/>
    <property type="match status" value="1"/>
</dbReference>
<dbReference type="InterPro" id="IPR041573">
    <property type="entry name" value="Desmoplakin_Spectrin-like"/>
</dbReference>
<dbReference type="InterPro" id="IPR035915">
    <property type="entry name" value="Plakin_repeat_sf"/>
</dbReference>
<gene>
    <name evidence="23" type="primary">PLEC</name>
</gene>
<dbReference type="PANTHER" id="PTHR23169">
    <property type="entry name" value="ENVOPLAKIN"/>
    <property type="match status" value="1"/>
</dbReference>
<keyword evidence="8" id="KW-0677">Repeat</keyword>
<dbReference type="CDD" id="cd00176">
    <property type="entry name" value="SPEC"/>
    <property type="match status" value="3"/>
</dbReference>
<dbReference type="Gene3D" id="3.90.1290.10">
    <property type="entry name" value="Plakin repeat"/>
    <property type="match status" value="6"/>
</dbReference>
<dbReference type="InterPro" id="IPR043197">
    <property type="entry name" value="Plakin"/>
</dbReference>
<evidence type="ECO:0000259" key="22">
    <source>
        <dbReference type="PROSITE" id="PS50021"/>
    </source>
</evidence>
<feature type="compositionally biased region" description="Low complexity" evidence="20">
    <location>
        <begin position="1486"/>
        <end position="1499"/>
    </location>
</feature>
<dbReference type="InterPro" id="IPR001715">
    <property type="entry name" value="CH_dom"/>
</dbReference>
<dbReference type="SUPFAM" id="SSF75399">
    <property type="entry name" value="Plakin repeat"/>
    <property type="match status" value="7"/>
</dbReference>
<dbReference type="Pfam" id="PF21019">
    <property type="entry name" value="Spectrin_3"/>
    <property type="match status" value="1"/>
</dbReference>
<accession>A0A2K5YS74</accession>
<feature type="compositionally biased region" description="Basic and acidic residues" evidence="20">
    <location>
        <begin position="1500"/>
        <end position="1515"/>
    </location>
</feature>
<keyword evidence="7" id="KW-0597">Phosphoprotein</keyword>
<comment type="similarity">
    <text evidence="3">Belongs to the plakin or cytolinker family.</text>
</comment>
<keyword evidence="4 18" id="KW-0728">SH3 domain</keyword>
<dbReference type="InterPro" id="IPR001589">
    <property type="entry name" value="Actinin_actin-bd_CS"/>
</dbReference>
<dbReference type="CDD" id="cd21238">
    <property type="entry name" value="CH_PLEC_rpt2"/>
    <property type="match status" value="1"/>
</dbReference>
<evidence type="ECO:0000256" key="5">
    <source>
        <dbReference type="ARBA" id="ARBA00022481"/>
    </source>
</evidence>
<keyword evidence="24" id="KW-1185">Reference proteome</keyword>
<evidence type="ECO:0000256" key="10">
    <source>
        <dbReference type="ARBA" id="ARBA00022990"/>
    </source>
</evidence>
<feature type="coiled-coil region" evidence="19">
    <location>
        <begin position="1098"/>
        <end position="1166"/>
    </location>
</feature>
<dbReference type="FunFam" id="3.30.160.780:FF:000001">
    <property type="entry name" value="Plectin a"/>
    <property type="match status" value="1"/>
</dbReference>
<feature type="compositionally biased region" description="Low complexity" evidence="20">
    <location>
        <begin position="3838"/>
        <end position="3905"/>
    </location>
</feature>
<dbReference type="Ensembl" id="ENSMLET00000041900.1">
    <property type="protein sequence ID" value="ENSMLEP00000018415.1"/>
    <property type="gene ID" value="ENSMLEG00000033296.1"/>
</dbReference>
<evidence type="ECO:0000259" key="21">
    <source>
        <dbReference type="PROSITE" id="PS50002"/>
    </source>
</evidence>
<dbReference type="FunFam" id="2.30.30.40:FF:000064">
    <property type="entry name" value="Plectin a"/>
    <property type="match status" value="1"/>
</dbReference>
<dbReference type="PROSITE" id="PS50002">
    <property type="entry name" value="SH3"/>
    <property type="match status" value="1"/>
</dbReference>
<dbReference type="FunFam" id="3.90.1290.10:FF:000002">
    <property type="entry name" value="Plectin a"/>
    <property type="match status" value="1"/>
</dbReference>
<reference evidence="23" key="2">
    <citation type="submission" date="2025-09" db="UniProtKB">
        <authorList>
            <consortium name="Ensembl"/>
        </authorList>
    </citation>
    <scope>IDENTIFICATION</scope>
</reference>
<dbReference type="FunFam" id="1.20.58.60:FF:000010">
    <property type="entry name" value="plectin isoform X2"/>
    <property type="match status" value="1"/>
</dbReference>
<feature type="region of interest" description="Disordered" evidence="20">
    <location>
        <begin position="1895"/>
        <end position="1934"/>
    </location>
</feature>
<dbReference type="PANTHER" id="PTHR23169:SF20">
    <property type="entry name" value="PLECTIN"/>
    <property type="match status" value="1"/>
</dbReference>
<dbReference type="GO" id="GO:0045296">
    <property type="term" value="F:cadherin binding"/>
    <property type="evidence" value="ECO:0007669"/>
    <property type="project" value="TreeGrafter"/>
</dbReference>
<proteinExistence type="inferred from homology"/>
<dbReference type="FunFam" id="1.20.58.60:FF:000076">
    <property type="entry name" value="Plectin a"/>
    <property type="match status" value="1"/>
</dbReference>
<dbReference type="SUPFAM" id="SSF46966">
    <property type="entry name" value="Spectrin repeat"/>
    <property type="match status" value="5"/>
</dbReference>
<dbReference type="Pfam" id="PF18373">
    <property type="entry name" value="Spectrin_2"/>
    <property type="match status" value="1"/>
</dbReference>
<dbReference type="Pfam" id="PF21020">
    <property type="entry name" value="Spectrin_4"/>
    <property type="match status" value="1"/>
</dbReference>
<feature type="coiled-coil region" evidence="19">
    <location>
        <begin position="658"/>
        <end position="685"/>
    </location>
</feature>
<protein>
    <recommendedName>
        <fullName evidence="16">Plectin</fullName>
    </recommendedName>
    <alternativeName>
        <fullName evidence="17">Plectin-1</fullName>
    </alternativeName>
</protein>
<keyword evidence="11 19" id="KW-0175">Coiled coil</keyword>
<evidence type="ECO:0000256" key="20">
    <source>
        <dbReference type="SAM" id="MobiDB-lite"/>
    </source>
</evidence>
<dbReference type="GO" id="GO:0005925">
    <property type="term" value="C:focal adhesion"/>
    <property type="evidence" value="ECO:0007669"/>
    <property type="project" value="TreeGrafter"/>
</dbReference>
<dbReference type="InterPro" id="IPR041615">
    <property type="entry name" value="Desmoplakin_SH3"/>
</dbReference>
<evidence type="ECO:0000256" key="15">
    <source>
        <dbReference type="ARBA" id="ARBA00060371"/>
    </source>
</evidence>
<dbReference type="Proteomes" id="UP000233140">
    <property type="component" value="Unassembled WGS sequence"/>
</dbReference>
<feature type="coiled-coil region" evidence="19">
    <location>
        <begin position="1238"/>
        <end position="1292"/>
    </location>
</feature>
<dbReference type="GO" id="GO:0042383">
    <property type="term" value="C:sarcolemma"/>
    <property type="evidence" value="ECO:0007669"/>
    <property type="project" value="TreeGrafter"/>
</dbReference>
<dbReference type="InterPro" id="IPR001101">
    <property type="entry name" value="Plectin_repeat"/>
</dbReference>
<keyword evidence="13" id="KW-0206">Cytoskeleton</keyword>
<feature type="region of interest" description="Disordered" evidence="20">
    <location>
        <begin position="1465"/>
        <end position="1536"/>
    </location>
</feature>
<dbReference type="InterPro" id="IPR018159">
    <property type="entry name" value="Spectrin/alpha-actinin"/>
</dbReference>
<dbReference type="Gene3D" id="1.10.418.10">
    <property type="entry name" value="Calponin-like domain"/>
    <property type="match status" value="2"/>
</dbReference>
<keyword evidence="10" id="KW-0007">Acetylation</keyword>
<dbReference type="FunFam" id="1.10.418.10:FF:000002">
    <property type="entry name" value="Microtubule-actin cross-linking factor 1"/>
    <property type="match status" value="1"/>
</dbReference>
<name>A0A2K5YS74_MANLE</name>
<evidence type="ECO:0000256" key="9">
    <source>
        <dbReference type="ARBA" id="ARBA00022949"/>
    </source>
</evidence>
<evidence type="ECO:0000313" key="24">
    <source>
        <dbReference type="Proteomes" id="UP000233140"/>
    </source>
</evidence>
<evidence type="ECO:0000256" key="13">
    <source>
        <dbReference type="ARBA" id="ARBA00023212"/>
    </source>
</evidence>
<reference evidence="23" key="1">
    <citation type="submission" date="2025-08" db="UniProtKB">
        <authorList>
            <consortium name="Ensembl"/>
        </authorList>
    </citation>
    <scope>IDENTIFICATION</scope>
</reference>
<feature type="domain" description="SH3" evidence="21">
    <location>
        <begin position="804"/>
        <end position="861"/>
    </location>
</feature>
<dbReference type="GO" id="GO:0048471">
    <property type="term" value="C:perinuclear region of cytoplasm"/>
    <property type="evidence" value="ECO:0007669"/>
    <property type="project" value="TreeGrafter"/>
</dbReference>
<evidence type="ECO:0000256" key="12">
    <source>
        <dbReference type="ARBA" id="ARBA00023203"/>
    </source>
</evidence>
<evidence type="ECO:0000256" key="8">
    <source>
        <dbReference type="ARBA" id="ARBA00022737"/>
    </source>
</evidence>
<evidence type="ECO:0000256" key="6">
    <source>
        <dbReference type="ARBA" id="ARBA00022490"/>
    </source>
</evidence>
<feature type="region of interest" description="Disordered" evidence="20">
    <location>
        <begin position="1987"/>
        <end position="2010"/>
    </location>
</feature>
<dbReference type="FunFam" id="1.20.58.60:FF:000009">
    <property type="entry name" value="dystonin isoform X1"/>
    <property type="match status" value="1"/>
</dbReference>
<feature type="compositionally biased region" description="Basic and acidic residues" evidence="20">
    <location>
        <begin position="1465"/>
        <end position="1485"/>
    </location>
</feature>
<dbReference type="GO" id="GO:0002102">
    <property type="term" value="C:podosome"/>
    <property type="evidence" value="ECO:0007669"/>
    <property type="project" value="UniProtKB-SubCell"/>
</dbReference>
<keyword evidence="12" id="KW-0009">Actin-binding</keyword>
<dbReference type="GO" id="GO:0031581">
    <property type="term" value="P:hemidesmosome assembly"/>
    <property type="evidence" value="ECO:0007669"/>
    <property type="project" value="TreeGrafter"/>
</dbReference>
<dbReference type="GO" id="GO:0003779">
    <property type="term" value="F:actin binding"/>
    <property type="evidence" value="ECO:0007669"/>
    <property type="project" value="UniProtKB-KW"/>
</dbReference>
<evidence type="ECO:0000256" key="19">
    <source>
        <dbReference type="SAM" id="Coils"/>
    </source>
</evidence>
<dbReference type="Pfam" id="PF00681">
    <property type="entry name" value="Plectin"/>
    <property type="match status" value="14"/>
</dbReference>
<evidence type="ECO:0000256" key="1">
    <source>
        <dbReference type="ARBA" id="ARBA00004188"/>
    </source>
</evidence>
<dbReference type="GO" id="GO:0005882">
    <property type="term" value="C:intermediate filament"/>
    <property type="evidence" value="ECO:0007669"/>
    <property type="project" value="TreeGrafter"/>
</dbReference>
<evidence type="ECO:0000313" key="23">
    <source>
        <dbReference type="Ensembl" id="ENSMLEP00000018415.1"/>
    </source>
</evidence>
<dbReference type="FunFam" id="3.90.1290.10:FF:000001">
    <property type="entry name" value="Plectin a"/>
    <property type="match status" value="5"/>
</dbReference>
<dbReference type="InterPro" id="IPR036872">
    <property type="entry name" value="CH_dom_sf"/>
</dbReference>
<dbReference type="SMART" id="SM00033">
    <property type="entry name" value="CH"/>
    <property type="match status" value="2"/>
</dbReference>
<organism evidence="23 24">
    <name type="scientific">Mandrillus leucophaeus</name>
    <name type="common">Drill</name>
    <name type="synonym">Papio leucophaeus</name>
    <dbReference type="NCBI Taxonomy" id="9568"/>
    <lineage>
        <taxon>Eukaryota</taxon>
        <taxon>Metazoa</taxon>
        <taxon>Chordata</taxon>
        <taxon>Craniata</taxon>
        <taxon>Vertebrata</taxon>
        <taxon>Euteleostomi</taxon>
        <taxon>Mammalia</taxon>
        <taxon>Eutheria</taxon>
        <taxon>Euarchontoglires</taxon>
        <taxon>Primates</taxon>
        <taxon>Haplorrhini</taxon>
        <taxon>Catarrhini</taxon>
        <taxon>Cercopithecidae</taxon>
        <taxon>Cercopithecinae</taxon>
        <taxon>Mandrillus</taxon>
    </lineage>
</organism>
<dbReference type="FunFam" id="1.20.58.60:FF:000065">
    <property type="entry name" value="plectin isoform X1"/>
    <property type="match status" value="1"/>
</dbReference>
<evidence type="ECO:0000256" key="18">
    <source>
        <dbReference type="PROSITE-ProRule" id="PRU00192"/>
    </source>
</evidence>
<evidence type="ECO:0000256" key="14">
    <source>
        <dbReference type="ARBA" id="ARBA00023273"/>
    </source>
</evidence>
<evidence type="ECO:0000256" key="17">
    <source>
        <dbReference type="ARBA" id="ARBA00081353"/>
    </source>
</evidence>
<evidence type="ECO:0000256" key="16">
    <source>
        <dbReference type="ARBA" id="ARBA00071000"/>
    </source>
</evidence>
<dbReference type="Pfam" id="PF00307">
    <property type="entry name" value="CH"/>
    <property type="match status" value="2"/>
</dbReference>
<dbReference type="GO" id="GO:0008307">
    <property type="term" value="F:structural constituent of muscle"/>
    <property type="evidence" value="ECO:0007669"/>
    <property type="project" value="TreeGrafter"/>
</dbReference>
<dbReference type="GO" id="GO:0005200">
    <property type="term" value="F:structural constituent of cytoskeleton"/>
    <property type="evidence" value="ECO:0007669"/>
    <property type="project" value="TreeGrafter"/>
</dbReference>
<dbReference type="Pfam" id="PF17902">
    <property type="entry name" value="SH3_10"/>
    <property type="match status" value="1"/>
</dbReference>
<dbReference type="Gene3D" id="1.20.58.1060">
    <property type="match status" value="1"/>
</dbReference>
<keyword evidence="6" id="KW-0963">Cytoplasm</keyword>
<dbReference type="FunFam" id="1.20.58.60:FF:000036">
    <property type="entry name" value="Plectin a"/>
    <property type="match status" value="1"/>
</dbReference>
<keyword evidence="5" id="KW-0488">Methylation</keyword>
<dbReference type="InterPro" id="IPR001452">
    <property type="entry name" value="SH3_domain"/>
</dbReference>
<evidence type="ECO:0000256" key="7">
    <source>
        <dbReference type="ARBA" id="ARBA00022553"/>
    </source>
</evidence>
<dbReference type="SMART" id="SM00250">
    <property type="entry name" value="PLEC"/>
    <property type="match status" value="34"/>
</dbReference>
<dbReference type="CDD" id="cd21188">
    <property type="entry name" value="CH_PLEC-like_rpt1"/>
    <property type="match status" value="1"/>
</dbReference>
<dbReference type="Gene3D" id="1.20.58.60">
    <property type="match status" value="5"/>
</dbReference>
<feature type="region of interest" description="Disordered" evidence="20">
    <location>
        <begin position="3838"/>
        <end position="3911"/>
    </location>
</feature>
<dbReference type="Gene3D" id="2.30.30.40">
    <property type="entry name" value="SH3 Domains"/>
    <property type="match status" value="1"/>
</dbReference>
<feature type="domain" description="Calponin-homology (CH)" evidence="22">
    <location>
        <begin position="42"/>
        <end position="145"/>
    </location>
</feature>
<evidence type="ECO:0000256" key="4">
    <source>
        <dbReference type="ARBA" id="ARBA00022443"/>
    </source>
</evidence>
<dbReference type="GO" id="GO:0042060">
    <property type="term" value="P:wound healing"/>
    <property type="evidence" value="ECO:0007669"/>
    <property type="project" value="TreeGrafter"/>
</dbReference>
<dbReference type="Gene3D" id="3.30.160.780">
    <property type="match status" value="1"/>
</dbReference>
<dbReference type="SMART" id="SM00150">
    <property type="entry name" value="SPEC"/>
    <property type="match status" value="7"/>
</dbReference>
<comment type="subcellular location">
    <subcellularLocation>
        <location evidence="15">Cell junction</location>
        <location evidence="15">Hemidesmosome</location>
    </subcellularLocation>
    <subcellularLocation>
        <location evidence="1">Cell projection</location>
        <location evidence="1">Podosome</location>
    </subcellularLocation>
    <subcellularLocation>
        <location evidence="2">Cytoplasm</location>
        <location evidence="2">Cytoskeleton</location>
    </subcellularLocation>
</comment>
<dbReference type="GO" id="GO:0030506">
    <property type="term" value="F:ankyrin binding"/>
    <property type="evidence" value="ECO:0007669"/>
    <property type="project" value="TreeGrafter"/>
</dbReference>
<dbReference type="GeneTree" id="ENSGT00940000159045"/>
<dbReference type="PROSITE" id="PS50021">
    <property type="entry name" value="CH"/>
    <property type="match status" value="2"/>
</dbReference>